<comment type="similarity">
    <text evidence="1">Belongs to the NFYB/HAP3 subunit family.</text>
</comment>
<dbReference type="Gene3D" id="1.20.1290.10">
    <property type="entry name" value="AhpD-like"/>
    <property type="match status" value="1"/>
</dbReference>
<dbReference type="VEuPathDB" id="FungiDB:TERG_12180"/>
<dbReference type="GO" id="GO:0001228">
    <property type="term" value="F:DNA-binding transcription activator activity, RNA polymerase II-specific"/>
    <property type="evidence" value="ECO:0007669"/>
    <property type="project" value="InterPro"/>
</dbReference>
<dbReference type="Pfam" id="PF00808">
    <property type="entry name" value="CBFD_NFYB_HMF"/>
    <property type="match status" value="1"/>
</dbReference>
<dbReference type="AlphaFoldDB" id="A0A178EWD8"/>
<dbReference type="PANTHER" id="PTHR11064">
    <property type="entry name" value="CCAAT-BINDING TRANSCRIPTION FACTOR-RELATED"/>
    <property type="match status" value="1"/>
</dbReference>
<sequence>MSSASPPKEPEVEPVTQSGDEAEPMEREHHDIQTQGQGEFEVKEQDRWLPIANVARIMKTALPENAKIAKEAKECMQECVSEFISFITSEASEKCQGEKRKTVNGEDILFAMTSLGFENYAEALKIYLTKYRETQTARGENQNRPSSSGYGSGGPVGGPAPVPAGMAGTAPAQQPPAGFTVPPPPEASNNLLTGSLDPNEQDGAAYGYPAMTLPGSRRRWQMVRNYNMSTWHLPVPRARHHPDEAAILERIRARRGPNGLLPLDLTLLHSFPVADGWNSFGAIRTRTSIPTAARELAIYRVAAINQAWFEWKQHFPLLKIAGVSDQAIELTKLDTCDEAELARELYSKELIAVYRYSSAMTRNVKVPKDVFQEIKGLFSEKEVVEITATTAAYNCVSRFLVALNVGEMND</sequence>
<dbReference type="CDD" id="cd22907">
    <property type="entry name" value="HFD_NFYB"/>
    <property type="match status" value="1"/>
</dbReference>
<dbReference type="SUPFAM" id="SSF47113">
    <property type="entry name" value="Histone-fold"/>
    <property type="match status" value="1"/>
</dbReference>
<dbReference type="InterPro" id="IPR003958">
    <property type="entry name" value="CBFA_NFYB_domain"/>
</dbReference>
<name>A0A178EWD8_TRIRU</name>
<protein>
    <submittedName>
        <fullName evidence="7">Nuclear transcription factor Y subunit B-7</fullName>
    </submittedName>
</protein>
<dbReference type="GO" id="GO:0000978">
    <property type="term" value="F:RNA polymerase II cis-regulatory region sequence-specific DNA binding"/>
    <property type="evidence" value="ECO:0007669"/>
    <property type="project" value="TreeGrafter"/>
</dbReference>
<dbReference type="FunFam" id="1.10.20.10:FF:000039">
    <property type="entry name" value="Nuclear transcription Y subunit beta"/>
    <property type="match status" value="1"/>
</dbReference>
<keyword evidence="3" id="KW-0238">DNA-binding</keyword>
<dbReference type="PANTHER" id="PTHR11064:SF9">
    <property type="entry name" value="NUCLEAR TRANSCRIPTION FACTOR Y SUBUNIT BETA"/>
    <property type="match status" value="1"/>
</dbReference>
<proteinExistence type="inferred from homology"/>
<dbReference type="GO" id="GO:0046982">
    <property type="term" value="F:protein heterodimerization activity"/>
    <property type="evidence" value="ECO:0007669"/>
    <property type="project" value="InterPro"/>
</dbReference>
<dbReference type="InterPro" id="IPR027113">
    <property type="entry name" value="Transc_fact_NFYB/HAP3"/>
</dbReference>
<dbReference type="PROSITE" id="PS00685">
    <property type="entry name" value="NFYB_HAP3"/>
    <property type="match status" value="1"/>
</dbReference>
<feature type="compositionally biased region" description="Polar residues" evidence="5">
    <location>
        <begin position="187"/>
        <end position="198"/>
    </location>
</feature>
<dbReference type="GO" id="GO:0016602">
    <property type="term" value="C:CCAAT-binding factor complex"/>
    <property type="evidence" value="ECO:0007669"/>
    <property type="project" value="InterPro"/>
</dbReference>
<evidence type="ECO:0000256" key="1">
    <source>
        <dbReference type="ARBA" id="ARBA00009053"/>
    </source>
</evidence>
<dbReference type="PRINTS" id="PR00615">
    <property type="entry name" value="CCAATSUBUNTA"/>
</dbReference>
<dbReference type="InterPro" id="IPR029032">
    <property type="entry name" value="AhpD-like"/>
</dbReference>
<evidence type="ECO:0000256" key="2">
    <source>
        <dbReference type="ARBA" id="ARBA00023015"/>
    </source>
</evidence>
<dbReference type="VEuPathDB" id="FungiDB:TERG_04728"/>
<evidence type="ECO:0000256" key="4">
    <source>
        <dbReference type="ARBA" id="ARBA00023163"/>
    </source>
</evidence>
<feature type="region of interest" description="Disordered" evidence="5">
    <location>
        <begin position="136"/>
        <end position="208"/>
    </location>
</feature>
<keyword evidence="2" id="KW-0805">Transcription regulation</keyword>
<feature type="region of interest" description="Disordered" evidence="5">
    <location>
        <begin position="1"/>
        <end position="43"/>
    </location>
</feature>
<comment type="caution">
    <text evidence="7">The sequence shown here is derived from an EMBL/GenBank/DDBJ whole genome shotgun (WGS) entry which is preliminary data.</text>
</comment>
<evidence type="ECO:0000313" key="8">
    <source>
        <dbReference type="Proteomes" id="UP000243015"/>
    </source>
</evidence>
<organism evidence="7 8">
    <name type="scientific">Trichophyton rubrum</name>
    <name type="common">Athlete's foot fungus</name>
    <name type="synonym">Epidermophyton rubrum</name>
    <dbReference type="NCBI Taxonomy" id="5551"/>
    <lineage>
        <taxon>Eukaryota</taxon>
        <taxon>Fungi</taxon>
        <taxon>Dikarya</taxon>
        <taxon>Ascomycota</taxon>
        <taxon>Pezizomycotina</taxon>
        <taxon>Eurotiomycetes</taxon>
        <taxon>Eurotiomycetidae</taxon>
        <taxon>Onygenales</taxon>
        <taxon>Arthrodermataceae</taxon>
        <taxon>Trichophyton</taxon>
    </lineage>
</organism>
<evidence type="ECO:0000313" key="7">
    <source>
        <dbReference type="EMBL" id="OAL64394.1"/>
    </source>
</evidence>
<evidence type="ECO:0000256" key="3">
    <source>
        <dbReference type="ARBA" id="ARBA00023125"/>
    </source>
</evidence>
<dbReference type="InterPro" id="IPR009072">
    <property type="entry name" value="Histone-fold"/>
</dbReference>
<dbReference type="Proteomes" id="UP000243015">
    <property type="component" value="Unassembled WGS sequence"/>
</dbReference>
<accession>A0A178EWD8</accession>
<dbReference type="SUPFAM" id="SSF69118">
    <property type="entry name" value="AhpD-like"/>
    <property type="match status" value="1"/>
</dbReference>
<feature type="compositionally biased region" description="Low complexity" evidence="5">
    <location>
        <begin position="163"/>
        <end position="178"/>
    </location>
</feature>
<reference evidence="7 8" key="1">
    <citation type="submission" date="2016-05" db="EMBL/GenBank/DDBJ databases">
        <title>Genome sequencing of Trichophyton rubrum CMCC(F)T1i isolated from hair.</title>
        <authorList>
            <person name="Zhan P."/>
            <person name="Tao Y."/>
            <person name="Liu W."/>
        </authorList>
    </citation>
    <scope>NUCLEOTIDE SEQUENCE [LARGE SCALE GENOMIC DNA]</scope>
    <source>
        <strain evidence="8">CMCC(F)T1i</strain>
    </source>
</reference>
<keyword evidence="4" id="KW-0804">Transcription</keyword>
<feature type="domain" description="Transcription factor CBF/NF-Y/archaeal histone" evidence="6">
    <location>
        <begin position="47"/>
        <end position="112"/>
    </location>
</feature>
<dbReference type="InterPro" id="IPR003956">
    <property type="entry name" value="Transcrpt_fac_NFYB/HAP3_CS"/>
</dbReference>
<evidence type="ECO:0000259" key="6">
    <source>
        <dbReference type="Pfam" id="PF00808"/>
    </source>
</evidence>
<evidence type="ECO:0000256" key="5">
    <source>
        <dbReference type="SAM" id="MobiDB-lite"/>
    </source>
</evidence>
<dbReference type="Gene3D" id="1.10.20.10">
    <property type="entry name" value="Histone, subunit A"/>
    <property type="match status" value="1"/>
</dbReference>
<gene>
    <name evidence="7" type="ORF">A7C99_3827</name>
</gene>
<dbReference type="EMBL" id="LHPM01000015">
    <property type="protein sequence ID" value="OAL64394.1"/>
    <property type="molecule type" value="Genomic_DNA"/>
</dbReference>